<sequence>MLMMKRKLAVITCFSISLFSVRSKAQKDARPVIVSAPNRKPGEGVGPYARLIIRGVTVIDGTGAAPMGPMDVVVEHNKIVDVVNVGAPHVPIDPKRRPAKGDHEIDGTGMYLMPGFVDNHIHYGSPQKAPEAEYCNKLWLAHGVTTVRGVPAGPLDWALKERERSAKNEIVAPRLYVYQSEFSGDGWKPQLPVTPEMARQWVDFVAAKGVDGLKLHGGDPEIVEALLDEAKKKHLGSLDHISQTTAPRMTARIAVDMGLRTITHSYGLFESLLKDTSVQDYPFTQNYSDEYMRFGQVARNWDKIHPQGSPEWKDFLTDLKAHNAVMNPTMVIYSAGRDLMRAYTAEWHDRYTLPSLWDYYQPNRSNHGSYWYYWTTEDEYAFKNYYRVWGQMLKDYNQMGGHITVGTDAGYIYQDFGFSYIEEMELLREAGLTPLEVIRSATLYGAEELQSPKQTTVDFGIIRPGTLADMVIVDQNPLENLKVFYGTGWMKLNDVTGKVERVGGIKYVVKDGIIYEPSKLLADVAAMVEKQKKERKGKPVVRQGVGGVMPEDL</sequence>
<dbReference type="InterPro" id="IPR011059">
    <property type="entry name" value="Metal-dep_hydrolase_composite"/>
</dbReference>
<evidence type="ECO:0000313" key="2">
    <source>
        <dbReference type="EMBL" id="ADV84115.1"/>
    </source>
</evidence>
<feature type="domain" description="Amidohydrolase-related" evidence="1">
    <location>
        <begin position="394"/>
        <end position="512"/>
    </location>
</feature>
<keyword evidence="2" id="KW-0378">Hydrolase</keyword>
<organism evidence="2 3">
    <name type="scientific">Terriglobus saanensis (strain ATCC BAA-1853 / DSM 23119 / SP1PR4)</name>
    <dbReference type="NCBI Taxonomy" id="401053"/>
    <lineage>
        <taxon>Bacteria</taxon>
        <taxon>Pseudomonadati</taxon>
        <taxon>Acidobacteriota</taxon>
        <taxon>Terriglobia</taxon>
        <taxon>Terriglobales</taxon>
        <taxon>Acidobacteriaceae</taxon>
        <taxon>Terriglobus</taxon>
    </lineage>
</organism>
<name>E8V8S8_TERSS</name>
<evidence type="ECO:0000259" key="1">
    <source>
        <dbReference type="Pfam" id="PF01979"/>
    </source>
</evidence>
<dbReference type="SUPFAM" id="SSF51556">
    <property type="entry name" value="Metallo-dependent hydrolases"/>
    <property type="match status" value="1"/>
</dbReference>
<dbReference type="GO" id="GO:0016810">
    <property type="term" value="F:hydrolase activity, acting on carbon-nitrogen (but not peptide) bonds"/>
    <property type="evidence" value="ECO:0007669"/>
    <property type="project" value="InterPro"/>
</dbReference>
<dbReference type="HOGENOM" id="CLU_023620_4_1_0"/>
<dbReference type="EMBL" id="CP002467">
    <property type="protein sequence ID" value="ADV84115.1"/>
    <property type="molecule type" value="Genomic_DNA"/>
</dbReference>
<dbReference type="Proteomes" id="UP000006844">
    <property type="component" value="Chromosome"/>
</dbReference>
<dbReference type="Pfam" id="PF01979">
    <property type="entry name" value="Amidohydro_1"/>
    <property type="match status" value="1"/>
</dbReference>
<dbReference type="Gene3D" id="3.20.20.140">
    <property type="entry name" value="Metal-dependent hydrolases"/>
    <property type="match status" value="2"/>
</dbReference>
<dbReference type="OrthoDB" id="9797498at2"/>
<evidence type="ECO:0000313" key="3">
    <source>
        <dbReference type="Proteomes" id="UP000006844"/>
    </source>
</evidence>
<dbReference type="InterPro" id="IPR051781">
    <property type="entry name" value="Metallo-dep_Hydrolase"/>
</dbReference>
<protein>
    <submittedName>
        <fullName evidence="2">Amidohydrolase</fullName>
    </submittedName>
</protein>
<gene>
    <name evidence="2" type="ordered locus">AciPR4_3361</name>
</gene>
<dbReference type="PANTHER" id="PTHR43135:SF3">
    <property type="entry name" value="ALPHA-D-RIBOSE 1-METHYLPHOSPHONATE 5-TRIPHOSPHATE DIPHOSPHATASE"/>
    <property type="match status" value="1"/>
</dbReference>
<dbReference type="eggNOG" id="COG1228">
    <property type="taxonomic scope" value="Bacteria"/>
</dbReference>
<dbReference type="AlphaFoldDB" id="E8V8S8"/>
<reference evidence="2 3" key="1">
    <citation type="journal article" date="2012" name="Stand. Genomic Sci.">
        <title>Complete genome sequence of Terriglobus saanensis type strain SP1PR4(T), an Acidobacteria from tundra soil.</title>
        <authorList>
            <person name="Rawat S.R."/>
            <person name="Mannisto M.K."/>
            <person name="Starovoytov V."/>
            <person name="Goodwin L."/>
            <person name="Nolan M."/>
            <person name="Hauser L."/>
            <person name="Land M."/>
            <person name="Davenport K.W."/>
            <person name="Woyke T."/>
            <person name="Haggblom M.M."/>
        </authorList>
    </citation>
    <scope>NUCLEOTIDE SEQUENCE</scope>
    <source>
        <strain evidence="3">ATCC BAA-1853 / DSM 23119 / SP1PR4</strain>
    </source>
</reference>
<dbReference type="STRING" id="401053.AciPR4_3361"/>
<dbReference type="InterPro" id="IPR006680">
    <property type="entry name" value="Amidohydro-rel"/>
</dbReference>
<proteinExistence type="predicted"/>
<keyword evidence="3" id="KW-1185">Reference proteome</keyword>
<dbReference type="InterPro" id="IPR032466">
    <property type="entry name" value="Metal_Hydrolase"/>
</dbReference>
<dbReference type="SUPFAM" id="SSF51338">
    <property type="entry name" value="Composite domain of metallo-dependent hydrolases"/>
    <property type="match status" value="1"/>
</dbReference>
<dbReference type="KEGG" id="tsa:AciPR4_3361"/>
<dbReference type="Gene3D" id="2.30.40.10">
    <property type="entry name" value="Urease, subunit C, domain 1"/>
    <property type="match status" value="1"/>
</dbReference>
<accession>E8V8S8</accession>
<dbReference type="PANTHER" id="PTHR43135">
    <property type="entry name" value="ALPHA-D-RIBOSE 1-METHYLPHOSPHONATE 5-TRIPHOSPHATE DIPHOSPHATASE"/>
    <property type="match status" value="1"/>
</dbReference>